<reference evidence="2 3" key="1">
    <citation type="journal article" date="2016" name="Front. Microbiol.">
        <title>Fuerstia marisgermanicae gen. nov., sp. nov., an Unusual Member of the Phylum Planctomycetes from the German Wadden Sea.</title>
        <authorList>
            <person name="Kohn T."/>
            <person name="Heuer A."/>
            <person name="Jogler M."/>
            <person name="Vollmers J."/>
            <person name="Boedeker C."/>
            <person name="Bunk B."/>
            <person name="Rast P."/>
            <person name="Borchert D."/>
            <person name="Glockner I."/>
            <person name="Freese H.M."/>
            <person name="Klenk H.P."/>
            <person name="Overmann J."/>
            <person name="Kaster A.K."/>
            <person name="Rohde M."/>
            <person name="Wiegand S."/>
            <person name="Jogler C."/>
        </authorList>
    </citation>
    <scope>NUCLEOTIDE SEQUENCE [LARGE SCALE GENOMIC DNA]</scope>
    <source>
        <strain evidence="2 3">NH11</strain>
    </source>
</reference>
<dbReference type="RefSeq" id="WP_077027582.1">
    <property type="nucleotide sequence ID" value="NZ_CP017641.1"/>
</dbReference>
<feature type="compositionally biased region" description="Low complexity" evidence="1">
    <location>
        <begin position="182"/>
        <end position="195"/>
    </location>
</feature>
<keyword evidence="3" id="KW-1185">Reference proteome</keyword>
<feature type="region of interest" description="Disordered" evidence="1">
    <location>
        <begin position="171"/>
        <end position="195"/>
    </location>
</feature>
<dbReference type="EMBL" id="CP017641">
    <property type="protein sequence ID" value="APZ96583.1"/>
    <property type="molecule type" value="Genomic_DNA"/>
</dbReference>
<protein>
    <submittedName>
        <fullName evidence="2">Uncharacterized protein</fullName>
    </submittedName>
</protein>
<proteinExistence type="predicted"/>
<dbReference type="KEGG" id="fmr:Fuma_06253"/>
<accession>A0A1P8WRA2</accession>
<evidence type="ECO:0000256" key="1">
    <source>
        <dbReference type="SAM" id="MobiDB-lite"/>
    </source>
</evidence>
<evidence type="ECO:0000313" key="3">
    <source>
        <dbReference type="Proteomes" id="UP000187735"/>
    </source>
</evidence>
<dbReference type="AlphaFoldDB" id="A0A1P8WRA2"/>
<organism evidence="2 3">
    <name type="scientific">Fuerstiella marisgermanici</name>
    <dbReference type="NCBI Taxonomy" id="1891926"/>
    <lineage>
        <taxon>Bacteria</taxon>
        <taxon>Pseudomonadati</taxon>
        <taxon>Planctomycetota</taxon>
        <taxon>Planctomycetia</taxon>
        <taxon>Planctomycetales</taxon>
        <taxon>Planctomycetaceae</taxon>
        <taxon>Fuerstiella</taxon>
    </lineage>
</organism>
<sequence length="195" mass="20527">MQTYSDEQFTSLISNGAAPSAVIQAAGENVPFDVLLSWAKSRENIPQKIAGFTAEAKARKAAAENAPVKLRPGRDEGVILKAGKNRGKPGQATGAVLEIAGAPRVFLACTAGQVASVLANPMLSLKLAIEMDRGEHDGRGYVRDAEYSALSSLEKLWTTYQPLNVETLLQAAQQSHSPQHEASAASVGQSVSQAA</sequence>
<dbReference type="Proteomes" id="UP000187735">
    <property type="component" value="Chromosome"/>
</dbReference>
<gene>
    <name evidence="2" type="ORF">Fuma_06253</name>
</gene>
<evidence type="ECO:0000313" key="2">
    <source>
        <dbReference type="EMBL" id="APZ96583.1"/>
    </source>
</evidence>
<name>A0A1P8WRA2_9PLAN</name>